<dbReference type="GO" id="GO:0046872">
    <property type="term" value="F:metal ion binding"/>
    <property type="evidence" value="ECO:0007669"/>
    <property type="project" value="UniProtKB-KW"/>
</dbReference>
<dbReference type="AlphaFoldDB" id="A1SZ58"/>
<dbReference type="EMBL" id="CP000510">
    <property type="protein sequence ID" value="ABM04773.1"/>
    <property type="molecule type" value="Genomic_DNA"/>
</dbReference>
<dbReference type="PANTHER" id="PTHR47366">
    <property type="entry name" value="TWO-ON-TWO HEMOGLOBIN-3"/>
    <property type="match status" value="1"/>
</dbReference>
<evidence type="ECO:0000313" key="7">
    <source>
        <dbReference type="Proteomes" id="UP000000639"/>
    </source>
</evidence>
<dbReference type="HOGENOM" id="CLU_103526_3_0_6"/>
<keyword evidence="2" id="KW-0349">Heme</keyword>
<proteinExistence type="inferred from homology"/>
<dbReference type="InterPro" id="IPR009050">
    <property type="entry name" value="Globin-like_sf"/>
</dbReference>
<sequence>MMSFRNCEYGVGDNPYIMAGQLSGITKLVDDFYNNMDVFSTSKKIRDMHSSDLSESRKKLSYFLSGWLGGPKLYTEHYGSINIPLAHKHLSVGIEESEAWLLCMQKAVDQQPYEPSFKVYLMAQLRVPAERIRTVSGT</sequence>
<reference evidence="6 7" key="1">
    <citation type="submission" date="2007-01" db="EMBL/GenBank/DDBJ databases">
        <title>Complete sequence of Psychromonas ingrahamii 37.</title>
        <authorList>
            <consortium name="US DOE Joint Genome Institute"/>
            <person name="Copeland A."/>
            <person name="Lucas S."/>
            <person name="Lapidus A."/>
            <person name="Barry K."/>
            <person name="Detter J.C."/>
            <person name="Glavina del Rio T."/>
            <person name="Hammon N."/>
            <person name="Israni S."/>
            <person name="Dalin E."/>
            <person name="Tice H."/>
            <person name="Pitluck S."/>
            <person name="Thompson L.S."/>
            <person name="Brettin T."/>
            <person name="Bruce D."/>
            <person name="Han C."/>
            <person name="Tapia R."/>
            <person name="Schmutz J."/>
            <person name="Larimer F."/>
            <person name="Land M."/>
            <person name="Hauser L."/>
            <person name="Kyrpides N."/>
            <person name="Ivanova N."/>
            <person name="Staley J."/>
            <person name="Richardson P."/>
        </authorList>
    </citation>
    <scope>NUCLEOTIDE SEQUENCE [LARGE SCALE GENOMIC DNA]</scope>
    <source>
        <strain evidence="6 7">37</strain>
    </source>
</reference>
<evidence type="ECO:0000313" key="6">
    <source>
        <dbReference type="EMBL" id="ABM04773.1"/>
    </source>
</evidence>
<dbReference type="GO" id="GO:0005344">
    <property type="term" value="F:oxygen carrier activity"/>
    <property type="evidence" value="ECO:0007669"/>
    <property type="project" value="InterPro"/>
</dbReference>
<dbReference type="GO" id="GO:0019825">
    <property type="term" value="F:oxygen binding"/>
    <property type="evidence" value="ECO:0007669"/>
    <property type="project" value="InterPro"/>
</dbReference>
<keyword evidence="3" id="KW-0479">Metal-binding</keyword>
<dbReference type="eggNOG" id="COG2346">
    <property type="taxonomic scope" value="Bacteria"/>
</dbReference>
<dbReference type="Gene3D" id="1.10.490.10">
    <property type="entry name" value="Globins"/>
    <property type="match status" value="1"/>
</dbReference>
<evidence type="ECO:0000256" key="5">
    <source>
        <dbReference type="ARBA" id="ARBA00034496"/>
    </source>
</evidence>
<protein>
    <submittedName>
        <fullName evidence="6">Globin</fullName>
    </submittedName>
</protein>
<keyword evidence="1" id="KW-0813">Transport</keyword>
<comment type="similarity">
    <text evidence="5">Belongs to the truncated hemoglobin family. Group II subfamily.</text>
</comment>
<evidence type="ECO:0000256" key="4">
    <source>
        <dbReference type="ARBA" id="ARBA00023004"/>
    </source>
</evidence>
<dbReference type="InterPro" id="IPR012292">
    <property type="entry name" value="Globin/Proto"/>
</dbReference>
<dbReference type="InterPro" id="IPR001486">
    <property type="entry name" value="Hemoglobin_trunc"/>
</dbReference>
<organism evidence="6 7">
    <name type="scientific">Psychromonas ingrahamii (strain DSM 17664 / CCUG 51855 / 37)</name>
    <dbReference type="NCBI Taxonomy" id="357804"/>
    <lineage>
        <taxon>Bacteria</taxon>
        <taxon>Pseudomonadati</taxon>
        <taxon>Pseudomonadota</taxon>
        <taxon>Gammaproteobacteria</taxon>
        <taxon>Alteromonadales</taxon>
        <taxon>Psychromonadaceae</taxon>
        <taxon>Psychromonas</taxon>
    </lineage>
</organism>
<dbReference type="Proteomes" id="UP000000639">
    <property type="component" value="Chromosome"/>
</dbReference>
<dbReference type="GO" id="GO:0020037">
    <property type="term" value="F:heme binding"/>
    <property type="evidence" value="ECO:0007669"/>
    <property type="project" value="InterPro"/>
</dbReference>
<evidence type="ECO:0000256" key="1">
    <source>
        <dbReference type="ARBA" id="ARBA00022448"/>
    </source>
</evidence>
<dbReference type="STRING" id="357804.Ping_3074"/>
<dbReference type="PANTHER" id="PTHR47366:SF1">
    <property type="entry name" value="TWO-ON-TWO HEMOGLOBIN-3"/>
    <property type="match status" value="1"/>
</dbReference>
<evidence type="ECO:0000256" key="2">
    <source>
        <dbReference type="ARBA" id="ARBA00022617"/>
    </source>
</evidence>
<dbReference type="CDD" id="cd14773">
    <property type="entry name" value="TrHb2_PhHbO-like_O"/>
    <property type="match status" value="1"/>
</dbReference>
<evidence type="ECO:0000256" key="3">
    <source>
        <dbReference type="ARBA" id="ARBA00022723"/>
    </source>
</evidence>
<keyword evidence="7" id="KW-1185">Reference proteome</keyword>
<dbReference type="KEGG" id="pin:Ping_3074"/>
<name>A1SZ58_PSYIN</name>
<dbReference type="InterPro" id="IPR044203">
    <property type="entry name" value="GlbO/GLB3-like"/>
</dbReference>
<gene>
    <name evidence="6" type="ordered locus">Ping_3074</name>
</gene>
<accession>A1SZ58</accession>
<keyword evidence="4" id="KW-0408">Iron</keyword>
<dbReference type="Pfam" id="PF01152">
    <property type="entry name" value="Bac_globin"/>
    <property type="match status" value="1"/>
</dbReference>
<dbReference type="SUPFAM" id="SSF46458">
    <property type="entry name" value="Globin-like"/>
    <property type="match status" value="1"/>
</dbReference>